<evidence type="ECO:0000313" key="3">
    <source>
        <dbReference type="Proteomes" id="UP000275078"/>
    </source>
</evidence>
<feature type="signal peptide" evidence="1">
    <location>
        <begin position="1"/>
        <end position="25"/>
    </location>
</feature>
<evidence type="ECO:0000313" key="2">
    <source>
        <dbReference type="EMBL" id="RPA72116.1"/>
    </source>
</evidence>
<protein>
    <recommendedName>
        <fullName evidence="4">Secreted protein</fullName>
    </recommendedName>
</protein>
<dbReference type="EMBL" id="ML119879">
    <property type="protein sequence ID" value="RPA72116.1"/>
    <property type="molecule type" value="Genomic_DNA"/>
</dbReference>
<keyword evidence="3" id="KW-1185">Reference proteome</keyword>
<evidence type="ECO:0008006" key="4">
    <source>
        <dbReference type="Google" id="ProtNLM"/>
    </source>
</evidence>
<reference evidence="2 3" key="1">
    <citation type="journal article" date="2018" name="Nat. Ecol. Evol.">
        <title>Pezizomycetes genomes reveal the molecular basis of ectomycorrhizal truffle lifestyle.</title>
        <authorList>
            <person name="Murat C."/>
            <person name="Payen T."/>
            <person name="Noel B."/>
            <person name="Kuo A."/>
            <person name="Morin E."/>
            <person name="Chen J."/>
            <person name="Kohler A."/>
            <person name="Krizsan K."/>
            <person name="Balestrini R."/>
            <person name="Da Silva C."/>
            <person name="Montanini B."/>
            <person name="Hainaut M."/>
            <person name="Levati E."/>
            <person name="Barry K.W."/>
            <person name="Belfiori B."/>
            <person name="Cichocki N."/>
            <person name="Clum A."/>
            <person name="Dockter R.B."/>
            <person name="Fauchery L."/>
            <person name="Guy J."/>
            <person name="Iotti M."/>
            <person name="Le Tacon F."/>
            <person name="Lindquist E.A."/>
            <person name="Lipzen A."/>
            <person name="Malagnac F."/>
            <person name="Mello A."/>
            <person name="Molinier V."/>
            <person name="Miyauchi S."/>
            <person name="Poulain J."/>
            <person name="Riccioni C."/>
            <person name="Rubini A."/>
            <person name="Sitrit Y."/>
            <person name="Splivallo R."/>
            <person name="Traeger S."/>
            <person name="Wang M."/>
            <person name="Zifcakova L."/>
            <person name="Wipf D."/>
            <person name="Zambonelli A."/>
            <person name="Paolocci F."/>
            <person name="Nowrousian M."/>
            <person name="Ottonello S."/>
            <person name="Baldrian P."/>
            <person name="Spatafora J.W."/>
            <person name="Henrissat B."/>
            <person name="Nagy L.G."/>
            <person name="Aury J.M."/>
            <person name="Wincker P."/>
            <person name="Grigoriev I.V."/>
            <person name="Bonfante P."/>
            <person name="Martin F.M."/>
        </authorList>
    </citation>
    <scope>NUCLEOTIDE SEQUENCE [LARGE SCALE GENOMIC DNA]</scope>
    <source>
        <strain evidence="2 3">RN42</strain>
    </source>
</reference>
<dbReference type="AlphaFoldDB" id="A0A3N4HG75"/>
<dbReference type="Proteomes" id="UP000275078">
    <property type="component" value="Unassembled WGS sequence"/>
</dbReference>
<gene>
    <name evidence="2" type="ORF">BJ508DRAFT_367436</name>
</gene>
<name>A0A3N4HG75_ASCIM</name>
<organism evidence="2 3">
    <name type="scientific">Ascobolus immersus RN42</name>
    <dbReference type="NCBI Taxonomy" id="1160509"/>
    <lineage>
        <taxon>Eukaryota</taxon>
        <taxon>Fungi</taxon>
        <taxon>Dikarya</taxon>
        <taxon>Ascomycota</taxon>
        <taxon>Pezizomycotina</taxon>
        <taxon>Pezizomycetes</taxon>
        <taxon>Pezizales</taxon>
        <taxon>Ascobolaceae</taxon>
        <taxon>Ascobolus</taxon>
    </lineage>
</organism>
<evidence type="ECO:0000256" key="1">
    <source>
        <dbReference type="SAM" id="SignalP"/>
    </source>
</evidence>
<accession>A0A3N4HG75</accession>
<feature type="chain" id="PRO_5018144141" description="Secreted protein" evidence="1">
    <location>
        <begin position="26"/>
        <end position="77"/>
    </location>
</feature>
<proteinExistence type="predicted"/>
<sequence length="77" mass="8428">MAINLVVDVLVEGVLLIACWRWSSAESKIALGEVRLSLVACTGLLCRLPSLKCSFPKQRETLLPKSCLLLAMSSLLR</sequence>
<keyword evidence="1" id="KW-0732">Signal</keyword>